<accession>A0A9X2IBG6</accession>
<dbReference type="InterPro" id="IPR018060">
    <property type="entry name" value="HTH_AraC"/>
</dbReference>
<dbReference type="Pfam" id="PF20240">
    <property type="entry name" value="DUF6597"/>
    <property type="match status" value="1"/>
</dbReference>
<keyword evidence="6" id="KW-1185">Reference proteome</keyword>
<organism evidence="5 6">
    <name type="scientific">Legionella maioricensis</name>
    <dbReference type="NCBI Taxonomy" id="2896528"/>
    <lineage>
        <taxon>Bacteria</taxon>
        <taxon>Pseudomonadati</taxon>
        <taxon>Pseudomonadota</taxon>
        <taxon>Gammaproteobacteria</taxon>
        <taxon>Legionellales</taxon>
        <taxon>Legionellaceae</taxon>
        <taxon>Legionella</taxon>
    </lineage>
</organism>
<evidence type="ECO:0000256" key="1">
    <source>
        <dbReference type="ARBA" id="ARBA00023015"/>
    </source>
</evidence>
<dbReference type="InterPro" id="IPR050204">
    <property type="entry name" value="AraC_XylS_family_regulators"/>
</dbReference>
<dbReference type="PANTHER" id="PTHR46796:SF13">
    <property type="entry name" value="HTH-TYPE TRANSCRIPTIONAL ACTIVATOR RHAS"/>
    <property type="match status" value="1"/>
</dbReference>
<dbReference type="InterPro" id="IPR046532">
    <property type="entry name" value="DUF6597"/>
</dbReference>
<dbReference type="RefSeq" id="WP_250422781.1">
    <property type="nucleotide sequence ID" value="NZ_JAJKBJ010000016.1"/>
</dbReference>
<gene>
    <name evidence="5" type="ORF">LOX96_12430</name>
</gene>
<comment type="caution">
    <text evidence="5">The sequence shown here is derived from an EMBL/GenBank/DDBJ whole genome shotgun (WGS) entry which is preliminary data.</text>
</comment>
<dbReference type="Gene3D" id="1.10.10.60">
    <property type="entry name" value="Homeodomain-like"/>
    <property type="match status" value="1"/>
</dbReference>
<dbReference type="GO" id="GO:0043565">
    <property type="term" value="F:sequence-specific DNA binding"/>
    <property type="evidence" value="ECO:0007669"/>
    <property type="project" value="InterPro"/>
</dbReference>
<proteinExistence type="predicted"/>
<reference evidence="5" key="1">
    <citation type="submission" date="2021-11" db="EMBL/GenBank/DDBJ databases">
        <title>Legionella maioricencis sp. nov., a new species isolated from hot water samples in Mallorca.</title>
        <authorList>
            <person name="Crespi S."/>
            <person name="Drasar V."/>
            <person name="Salva-Serra F."/>
            <person name="Jaen-Luchoro D."/>
            <person name="Pineiro-Iglesias B."/>
            <person name="Aliaga F."/>
            <person name="Fernandez-Juarez V."/>
            <person name="Coll G."/>
            <person name="Moore E.R.B."/>
            <person name="Bennasar-Figueras A."/>
        </authorList>
    </citation>
    <scope>NUCLEOTIDE SEQUENCE</scope>
    <source>
        <strain evidence="5">HCPI-6</strain>
    </source>
</reference>
<feature type="domain" description="HTH araC/xylS-type" evidence="4">
    <location>
        <begin position="173"/>
        <end position="260"/>
    </location>
</feature>
<dbReference type="SMART" id="SM00342">
    <property type="entry name" value="HTH_ARAC"/>
    <property type="match status" value="1"/>
</dbReference>
<dbReference type="AlphaFoldDB" id="A0A9X2IBG6"/>
<evidence type="ECO:0000256" key="2">
    <source>
        <dbReference type="ARBA" id="ARBA00023125"/>
    </source>
</evidence>
<dbReference type="GO" id="GO:0003700">
    <property type="term" value="F:DNA-binding transcription factor activity"/>
    <property type="evidence" value="ECO:0007669"/>
    <property type="project" value="InterPro"/>
</dbReference>
<sequence length="260" mass="29760">MQLLSLSEILNPVLSSLIKSIEIDTKEEQKSIQPYRVMPDFYVVMGFQYSGSLSLLQKSEQIKLARCGISGLQTTYKEFQCSTANTRTLLIKFYPWAIPLLFNESASSFTNQSLNLSDIFGQSLQNMLEERLLSVHTQAEIVPTLEMFFSGLVTNTAKSFDKCFITQMKRIMDLSAPDSVHHLAKDLGYTDRTLERRFKDLVGLSPKKFLLIKRFQNTLMHLRKGMGWEAVMESSNYYDQAHLIHEFKTFSGLTPSKLNN</sequence>
<evidence type="ECO:0000313" key="6">
    <source>
        <dbReference type="Proteomes" id="UP001139721"/>
    </source>
</evidence>
<keyword evidence="1" id="KW-0805">Transcription regulation</keyword>
<dbReference type="Proteomes" id="UP001139721">
    <property type="component" value="Unassembled WGS sequence"/>
</dbReference>
<keyword evidence="3" id="KW-0804">Transcription</keyword>
<evidence type="ECO:0000313" key="5">
    <source>
        <dbReference type="EMBL" id="MCL9684904.1"/>
    </source>
</evidence>
<dbReference type="PANTHER" id="PTHR46796">
    <property type="entry name" value="HTH-TYPE TRANSCRIPTIONAL ACTIVATOR RHAS-RELATED"/>
    <property type="match status" value="1"/>
</dbReference>
<evidence type="ECO:0000256" key="3">
    <source>
        <dbReference type="ARBA" id="ARBA00023163"/>
    </source>
</evidence>
<name>A0A9X2IBG6_9GAMM</name>
<dbReference type="EMBL" id="JAJKBJ010000016">
    <property type="protein sequence ID" value="MCL9684904.1"/>
    <property type="molecule type" value="Genomic_DNA"/>
</dbReference>
<protein>
    <submittedName>
        <fullName evidence="5">Helix-turn-helix domain-containing protein</fullName>
    </submittedName>
</protein>
<dbReference type="Pfam" id="PF12833">
    <property type="entry name" value="HTH_18"/>
    <property type="match status" value="1"/>
</dbReference>
<keyword evidence="2" id="KW-0238">DNA-binding</keyword>
<dbReference type="PROSITE" id="PS01124">
    <property type="entry name" value="HTH_ARAC_FAMILY_2"/>
    <property type="match status" value="1"/>
</dbReference>
<evidence type="ECO:0000259" key="4">
    <source>
        <dbReference type="PROSITE" id="PS01124"/>
    </source>
</evidence>